<reference evidence="8 9" key="1">
    <citation type="journal article" name="Sci. Rep.">
        <title>Telomere-to-telomere assembled and centromere annotated genomes of the two main subspecies of the button mushroom Agaricus bisporus reveal especially polymorphic chromosome ends.</title>
        <authorList>
            <person name="Sonnenberg A.S.M."/>
            <person name="Sedaghat-Telgerd N."/>
            <person name="Lavrijssen B."/>
            <person name="Ohm R.A."/>
            <person name="Hendrickx P.M."/>
            <person name="Scholtmeijer K."/>
            <person name="Baars J.J.P."/>
            <person name="van Peer A."/>
        </authorList>
    </citation>
    <scope>NUCLEOTIDE SEQUENCE [LARGE SCALE GENOMIC DNA]</scope>
    <source>
        <strain evidence="8 9">H119_p4</strain>
    </source>
</reference>
<dbReference type="GO" id="GO:0008270">
    <property type="term" value="F:zinc ion binding"/>
    <property type="evidence" value="ECO:0007669"/>
    <property type="project" value="UniProtKB-KW"/>
</dbReference>
<dbReference type="GO" id="GO:0046983">
    <property type="term" value="F:protein dimerization activity"/>
    <property type="evidence" value="ECO:0007669"/>
    <property type="project" value="InterPro"/>
</dbReference>
<feature type="compositionally biased region" description="Basic and acidic residues" evidence="6">
    <location>
        <begin position="19"/>
        <end position="30"/>
    </location>
</feature>
<dbReference type="SUPFAM" id="SSF53098">
    <property type="entry name" value="Ribonuclease H-like"/>
    <property type="match status" value="1"/>
</dbReference>
<accession>A0A8H7CEE9</accession>
<feature type="domain" description="HAT C-terminal dimerisation" evidence="7">
    <location>
        <begin position="795"/>
        <end position="865"/>
    </location>
</feature>
<evidence type="ECO:0000256" key="4">
    <source>
        <dbReference type="ARBA" id="ARBA00022833"/>
    </source>
</evidence>
<feature type="region of interest" description="Disordered" evidence="6">
    <location>
        <begin position="1"/>
        <end position="89"/>
    </location>
</feature>
<dbReference type="Pfam" id="PF05699">
    <property type="entry name" value="Dimer_Tnp_hAT"/>
    <property type="match status" value="1"/>
</dbReference>
<evidence type="ECO:0000256" key="2">
    <source>
        <dbReference type="ARBA" id="ARBA00022723"/>
    </source>
</evidence>
<sequence length="917" mass="103933">MPESEVRERRPSAKQAQLDADRNKKQAEKKGKNKKGRGKPGKGSEKKRKHTQRHDISSSDDSSSEEDSHLPKRHKQPTDIEEIVLPGDSTEEELEVVGMSGHEGSEGDNRGNETEIEEVENDGLNERHIAVLPIATLAKTDSTRDLMLVFSDRKDVRFKDEEGAKTLKGRWCTICREKAGNNIKLIRKSFHVGSNSSCRQHIRQHYDYYSAKCKEEGLEESEHCVPRHVLGARKNSDEKKKGSALVQGKLDKTILKGPRDFTREGILKAVTIHIATDDQAFDIANKPSFRNCLVTMRPRTTKNDLPSAYDVKNFLHSEFTRYLQDLADEIKAIPGNVAITSDGWTADTTSCRFLGLTAHWIKVEEGSGKWMMRSFVIGLRGLSGNHSGKNLGQYVVGLCDRVGLIGKEKSKLSGATLDNASSNTTVCKTIAHIHKQRKLADWNHHERQFMCLAHVVNLANIDIMKHITNIAVTENKTAIWEFNPALERNWITNGGLDVIAALRTLAIKIQASPIRIEYFNTLQVQCGIPVPLKIPLHSNVRWGTAHAMLDRAHKLCQVITLFVSGADERYGPITTIRKEGEPMCKIPWTAFSFTSDDWQRVADARDILADSNVIQQNFSTEHQATLWRALPLMDQLKHQWENRRDGVDTYARFSIYSSAIQDGLNKIEKYYSKFSKKPAYLLALILHPYYKIDYIETVWGGEKKQQEEREQGNHSAKNWKYEATIIFEATAETYWNNRPRAQATSFSTSTTAQHEDSSTLSEFDRRRQALLKEKSAAGGEDWRKEVRTYLGTVEPDVSVTTDIVVWWQDHAPVYPTLARIALDVLPIQASAVPCERLFSASKQVATDRRSRLGSDRFEELLVMKSAWWGTMVDWAAVNTAEVEEVDLVDYVELLEADKQAQEWEEVIEISDTQSDFE</sequence>
<proteinExistence type="predicted"/>
<protein>
    <recommendedName>
        <fullName evidence="7">HAT C-terminal dimerisation domain-containing protein</fullName>
    </recommendedName>
</protein>
<comment type="caution">
    <text evidence="8">The sequence shown here is derived from an EMBL/GenBank/DDBJ whole genome shotgun (WGS) entry which is preliminary data.</text>
</comment>
<dbReference type="InterPro" id="IPR008906">
    <property type="entry name" value="HATC_C_dom"/>
</dbReference>
<feature type="compositionally biased region" description="Basic and acidic residues" evidence="6">
    <location>
        <begin position="1"/>
        <end position="11"/>
    </location>
</feature>
<dbReference type="PANTHER" id="PTHR46481:SF10">
    <property type="entry name" value="ZINC FINGER BED DOMAIN-CONTAINING PROTEIN 39"/>
    <property type="match status" value="1"/>
</dbReference>
<dbReference type="Proteomes" id="UP000629468">
    <property type="component" value="Unassembled WGS sequence"/>
</dbReference>
<evidence type="ECO:0000313" key="9">
    <source>
        <dbReference type="Proteomes" id="UP000629468"/>
    </source>
</evidence>
<keyword evidence="3" id="KW-0863">Zinc-finger</keyword>
<keyword evidence="5" id="KW-0539">Nucleus</keyword>
<dbReference type="AlphaFoldDB" id="A0A8H7CEE9"/>
<evidence type="ECO:0000256" key="5">
    <source>
        <dbReference type="ARBA" id="ARBA00023242"/>
    </source>
</evidence>
<dbReference type="InterPro" id="IPR012337">
    <property type="entry name" value="RNaseH-like_sf"/>
</dbReference>
<dbReference type="EMBL" id="JABXXO010000009">
    <property type="protein sequence ID" value="KAF7770807.1"/>
    <property type="molecule type" value="Genomic_DNA"/>
</dbReference>
<organism evidence="8 9">
    <name type="scientific">Agaricus bisporus var. burnettii</name>
    <dbReference type="NCBI Taxonomy" id="192524"/>
    <lineage>
        <taxon>Eukaryota</taxon>
        <taxon>Fungi</taxon>
        <taxon>Dikarya</taxon>
        <taxon>Basidiomycota</taxon>
        <taxon>Agaricomycotina</taxon>
        <taxon>Agaricomycetes</taxon>
        <taxon>Agaricomycetidae</taxon>
        <taxon>Agaricales</taxon>
        <taxon>Agaricineae</taxon>
        <taxon>Agaricaceae</taxon>
        <taxon>Agaricus</taxon>
    </lineage>
</organism>
<comment type="subcellular location">
    <subcellularLocation>
        <location evidence="1">Nucleus</location>
    </subcellularLocation>
</comment>
<evidence type="ECO:0000313" key="8">
    <source>
        <dbReference type="EMBL" id="KAF7770807.1"/>
    </source>
</evidence>
<keyword evidence="4" id="KW-0862">Zinc</keyword>
<dbReference type="InterPro" id="IPR052035">
    <property type="entry name" value="ZnF_BED_domain_contain"/>
</dbReference>
<evidence type="ECO:0000259" key="7">
    <source>
        <dbReference type="Pfam" id="PF05699"/>
    </source>
</evidence>
<name>A0A8H7CEE9_AGABI</name>
<keyword evidence="2" id="KW-0479">Metal-binding</keyword>
<evidence type="ECO:0000256" key="6">
    <source>
        <dbReference type="SAM" id="MobiDB-lite"/>
    </source>
</evidence>
<gene>
    <name evidence="8" type="ORF">Agabi119p4_6781</name>
</gene>
<feature type="compositionally biased region" description="Basic residues" evidence="6">
    <location>
        <begin position="31"/>
        <end position="52"/>
    </location>
</feature>
<evidence type="ECO:0000256" key="3">
    <source>
        <dbReference type="ARBA" id="ARBA00022771"/>
    </source>
</evidence>
<dbReference type="PANTHER" id="PTHR46481">
    <property type="entry name" value="ZINC FINGER BED DOMAIN-CONTAINING PROTEIN 4"/>
    <property type="match status" value="1"/>
</dbReference>
<dbReference type="GO" id="GO:0005634">
    <property type="term" value="C:nucleus"/>
    <property type="evidence" value="ECO:0007669"/>
    <property type="project" value="UniProtKB-SubCell"/>
</dbReference>
<evidence type="ECO:0000256" key="1">
    <source>
        <dbReference type="ARBA" id="ARBA00004123"/>
    </source>
</evidence>